<proteinExistence type="predicted"/>
<dbReference type="HOGENOM" id="CLU_3194723_0_0_3"/>
<gene>
    <name evidence="1" type="ordered locus">AM1_1227</name>
</gene>
<accession>B0C404</accession>
<keyword evidence="2" id="KW-1185">Reference proteome</keyword>
<name>B0C404_ACAM1</name>
<reference evidence="1 2" key="1">
    <citation type="journal article" date="2008" name="Proc. Natl. Acad. Sci. U.S.A.">
        <title>Niche adaptation and genome expansion in the chlorophyll d-producing cyanobacterium Acaryochloris marina.</title>
        <authorList>
            <person name="Swingley W.D."/>
            <person name="Chen M."/>
            <person name="Cheung P.C."/>
            <person name="Conrad A.L."/>
            <person name="Dejesa L.C."/>
            <person name="Hao J."/>
            <person name="Honchak B.M."/>
            <person name="Karbach L.E."/>
            <person name="Kurdoglu A."/>
            <person name="Lahiri S."/>
            <person name="Mastrian S.D."/>
            <person name="Miyashita H."/>
            <person name="Page L."/>
            <person name="Ramakrishna P."/>
            <person name="Satoh S."/>
            <person name="Sattley W.M."/>
            <person name="Shimada Y."/>
            <person name="Taylor H.L."/>
            <person name="Tomo T."/>
            <person name="Tsuchiya T."/>
            <person name="Wang Z.T."/>
            <person name="Raymond J."/>
            <person name="Mimuro M."/>
            <person name="Blankenship R.E."/>
            <person name="Touchman J.W."/>
        </authorList>
    </citation>
    <scope>NUCLEOTIDE SEQUENCE [LARGE SCALE GENOMIC DNA]</scope>
    <source>
        <strain evidence="2">MBIC 11017</strain>
    </source>
</reference>
<sequence length="45" mass="5240">MPALIFKQVTLQGVYIYVKNTWFQNTQSLLNESLLKIAVIKFLQP</sequence>
<dbReference type="AlphaFoldDB" id="B0C404"/>
<evidence type="ECO:0000313" key="1">
    <source>
        <dbReference type="EMBL" id="ABW26264.1"/>
    </source>
</evidence>
<organism evidence="1 2">
    <name type="scientific">Acaryochloris marina (strain MBIC 11017)</name>
    <dbReference type="NCBI Taxonomy" id="329726"/>
    <lineage>
        <taxon>Bacteria</taxon>
        <taxon>Bacillati</taxon>
        <taxon>Cyanobacteriota</taxon>
        <taxon>Cyanophyceae</taxon>
        <taxon>Acaryochloridales</taxon>
        <taxon>Acaryochloridaceae</taxon>
        <taxon>Acaryochloris</taxon>
    </lineage>
</organism>
<evidence type="ECO:0000313" key="2">
    <source>
        <dbReference type="Proteomes" id="UP000000268"/>
    </source>
</evidence>
<dbReference type="Proteomes" id="UP000000268">
    <property type="component" value="Chromosome"/>
</dbReference>
<dbReference type="KEGG" id="amr:AM1_1227"/>
<protein>
    <submittedName>
        <fullName evidence="1">Uncharacterized protein</fullName>
    </submittedName>
</protein>
<dbReference type="EMBL" id="CP000828">
    <property type="protein sequence ID" value="ABW26264.1"/>
    <property type="molecule type" value="Genomic_DNA"/>
</dbReference>